<dbReference type="GO" id="GO:0008113">
    <property type="term" value="F:peptide-methionine (S)-S-oxide reductase activity"/>
    <property type="evidence" value="ECO:0007669"/>
    <property type="project" value="UniProtKB-UniRule"/>
</dbReference>
<dbReference type="AlphaFoldDB" id="A0A133Y7H7"/>
<organism evidence="10 11">
    <name type="scientific">Amygdalobacter nucleatus</name>
    <dbReference type="NCBI Taxonomy" id="3029274"/>
    <lineage>
        <taxon>Bacteria</taxon>
        <taxon>Bacillati</taxon>
        <taxon>Bacillota</taxon>
        <taxon>Clostridia</taxon>
        <taxon>Eubacteriales</taxon>
        <taxon>Oscillospiraceae</taxon>
        <taxon>Amygdalobacter</taxon>
    </lineage>
</organism>
<feature type="domain" description="MsrB" evidence="9">
    <location>
        <begin position="210"/>
        <end position="333"/>
    </location>
</feature>
<dbReference type="PANTHER" id="PTHR10173">
    <property type="entry name" value="METHIONINE SULFOXIDE REDUCTASE"/>
    <property type="match status" value="1"/>
</dbReference>
<comment type="similarity">
    <text evidence="1">In the C-terminal section; belongs to the MsrB Met sulfoxide reductase family.</text>
</comment>
<dbReference type="SUPFAM" id="SSF55068">
    <property type="entry name" value="Peptide methionine sulfoxide reductase"/>
    <property type="match status" value="1"/>
</dbReference>
<keyword evidence="11" id="KW-1185">Reference proteome</keyword>
<dbReference type="Gene3D" id="2.170.150.20">
    <property type="entry name" value="Peptide methionine sulfoxide reductase"/>
    <property type="match status" value="1"/>
</dbReference>
<dbReference type="PATRIC" id="fig|1497955.3.peg.1334"/>
<dbReference type="InterPro" id="IPR011057">
    <property type="entry name" value="Mss4-like_sf"/>
</dbReference>
<keyword evidence="4" id="KW-0511">Multifunctional enzyme</keyword>
<dbReference type="Pfam" id="PF01625">
    <property type="entry name" value="PMSR"/>
    <property type="match status" value="1"/>
</dbReference>
<evidence type="ECO:0000256" key="4">
    <source>
        <dbReference type="ARBA" id="ARBA00023268"/>
    </source>
</evidence>
<evidence type="ECO:0000256" key="7">
    <source>
        <dbReference type="ARBA" id="ARBA00048782"/>
    </source>
</evidence>
<dbReference type="GO" id="GO:0005737">
    <property type="term" value="C:cytoplasm"/>
    <property type="evidence" value="ECO:0007669"/>
    <property type="project" value="TreeGrafter"/>
</dbReference>
<dbReference type="PROSITE" id="PS51790">
    <property type="entry name" value="MSRB"/>
    <property type="match status" value="1"/>
</dbReference>
<dbReference type="InterPro" id="IPR036509">
    <property type="entry name" value="Met_Sox_Rdtase_MsrA_sf"/>
</dbReference>
<evidence type="ECO:0000313" key="11">
    <source>
        <dbReference type="Proteomes" id="UP000070080"/>
    </source>
</evidence>
<dbReference type="STRING" id="1497955.HMPREF1872_01367"/>
<evidence type="ECO:0000256" key="5">
    <source>
        <dbReference type="ARBA" id="ARBA00047806"/>
    </source>
</evidence>
<dbReference type="GO" id="GO:0033743">
    <property type="term" value="F:peptide-methionine (R)-S-oxide reductase activity"/>
    <property type="evidence" value="ECO:0007669"/>
    <property type="project" value="UniProtKB-EC"/>
</dbReference>
<evidence type="ECO:0000259" key="9">
    <source>
        <dbReference type="PROSITE" id="PS51790"/>
    </source>
</evidence>
<dbReference type="InterPro" id="IPR002579">
    <property type="entry name" value="Met_Sox_Rdtase_MsrB_dom"/>
</dbReference>
<accession>A0A133Y7H7</accession>
<dbReference type="PANTHER" id="PTHR10173:SF52">
    <property type="entry name" value="METHIONINE-R-SULFOXIDE REDUCTASE B1"/>
    <property type="match status" value="1"/>
</dbReference>
<dbReference type="EMBL" id="LSCV01000044">
    <property type="protein sequence ID" value="KXB39045.1"/>
    <property type="molecule type" value="Genomic_DNA"/>
</dbReference>
<evidence type="ECO:0000256" key="6">
    <source>
        <dbReference type="ARBA" id="ARBA00048488"/>
    </source>
</evidence>
<comment type="catalytic activity">
    <reaction evidence="5 8">
        <text>L-methionyl-[protein] + [thioredoxin]-disulfide + H2O = L-methionyl-(S)-S-oxide-[protein] + [thioredoxin]-dithiol</text>
        <dbReference type="Rhea" id="RHEA:14217"/>
        <dbReference type="Rhea" id="RHEA-COMP:10698"/>
        <dbReference type="Rhea" id="RHEA-COMP:10700"/>
        <dbReference type="Rhea" id="RHEA-COMP:12313"/>
        <dbReference type="Rhea" id="RHEA-COMP:12315"/>
        <dbReference type="ChEBI" id="CHEBI:15377"/>
        <dbReference type="ChEBI" id="CHEBI:16044"/>
        <dbReference type="ChEBI" id="CHEBI:29950"/>
        <dbReference type="ChEBI" id="CHEBI:44120"/>
        <dbReference type="ChEBI" id="CHEBI:50058"/>
        <dbReference type="EC" id="1.8.4.11"/>
    </reaction>
</comment>
<name>A0A133Y7H7_9FIRM</name>
<dbReference type="GO" id="GO:0030091">
    <property type="term" value="P:protein repair"/>
    <property type="evidence" value="ECO:0007669"/>
    <property type="project" value="InterPro"/>
</dbReference>
<feature type="active site" evidence="8">
    <location>
        <position position="52"/>
    </location>
</feature>
<comment type="similarity">
    <text evidence="2">In the N-terminal section; belongs to the MsrA Met sulfoxide reductase family.</text>
</comment>
<dbReference type="EC" id="1.8.4.11" evidence="8"/>
<dbReference type="InterPro" id="IPR028427">
    <property type="entry name" value="Met_Sox_Rdtase_MsrB"/>
</dbReference>
<evidence type="ECO:0000313" key="10">
    <source>
        <dbReference type="EMBL" id="KXB39045.1"/>
    </source>
</evidence>
<dbReference type="GO" id="GO:0033744">
    <property type="term" value="F:L-methionine:thioredoxin-disulfide S-oxidoreductase activity"/>
    <property type="evidence" value="ECO:0007669"/>
    <property type="project" value="RHEA"/>
</dbReference>
<gene>
    <name evidence="8" type="primary">msrA</name>
    <name evidence="10" type="ORF">HMPREF1872_01367</name>
</gene>
<dbReference type="InterPro" id="IPR002569">
    <property type="entry name" value="Met_Sox_Rdtase_MsrA_dom"/>
</dbReference>
<comment type="function">
    <text evidence="8">Has an important function as a repair enzyme for proteins that have been inactivated by oxidation. Catalyzes the reversible oxidation-reduction of methionine sulfoxide in proteins to methionine.</text>
</comment>
<evidence type="ECO:0000256" key="1">
    <source>
        <dbReference type="ARBA" id="ARBA00008076"/>
    </source>
</evidence>
<comment type="catalytic activity">
    <reaction evidence="7 8">
        <text>[thioredoxin]-disulfide + L-methionine + H2O = L-methionine (S)-S-oxide + [thioredoxin]-dithiol</text>
        <dbReference type="Rhea" id="RHEA:19993"/>
        <dbReference type="Rhea" id="RHEA-COMP:10698"/>
        <dbReference type="Rhea" id="RHEA-COMP:10700"/>
        <dbReference type="ChEBI" id="CHEBI:15377"/>
        <dbReference type="ChEBI" id="CHEBI:29950"/>
        <dbReference type="ChEBI" id="CHEBI:50058"/>
        <dbReference type="ChEBI" id="CHEBI:57844"/>
        <dbReference type="ChEBI" id="CHEBI:58772"/>
        <dbReference type="EC" id="1.8.4.11"/>
    </reaction>
</comment>
<dbReference type="SUPFAM" id="SSF51316">
    <property type="entry name" value="Mss4-like"/>
    <property type="match status" value="1"/>
</dbReference>
<dbReference type="NCBIfam" id="TIGR00357">
    <property type="entry name" value="peptide-methionine (R)-S-oxide reductase MsrB"/>
    <property type="match status" value="1"/>
</dbReference>
<keyword evidence="3 8" id="KW-0560">Oxidoreductase</keyword>
<sequence length="353" mass="39718">MCLSKQNYDKKSCLDVKRLNCNLGIMRAESEGIMTQTIKANNLREIYLAGGCFWGMQGYFRKLNGVYRTEVGYANGKGNDTDYTRVKQTDHAETLHITYDFAQICLIELLVHYFRVIDPKSVNKQGGDIGRQYRTGIYYVDTESKQIIDAFMAKKVKELGALAVEVAPLANFVTAEEYHQDYLVKNPTGYCHINLAKADEPLVEAEYPFKEADKAKLDPTAQKVMFEQATELPFSSPLEQENRRGIYVDKLSGEPLFASSAKFDAGCGWPSFTRPIWQAKVTEHMDNSHGMQRIEVRAKGTGTHLGHVFNDGPRANGGLRYCINGACLKFIPYEEMDKAGYGAYKIFCLGVNV</sequence>
<evidence type="ECO:0000256" key="3">
    <source>
        <dbReference type="ARBA" id="ARBA00023002"/>
    </source>
</evidence>
<dbReference type="Pfam" id="PF01641">
    <property type="entry name" value="SelR"/>
    <property type="match status" value="1"/>
</dbReference>
<evidence type="ECO:0000256" key="8">
    <source>
        <dbReference type="HAMAP-Rule" id="MF_01401"/>
    </source>
</evidence>
<proteinExistence type="inferred from homology"/>
<comment type="caution">
    <text evidence="10">The sequence shown here is derived from an EMBL/GenBank/DDBJ whole genome shotgun (WGS) entry which is preliminary data.</text>
</comment>
<evidence type="ECO:0000256" key="2">
    <source>
        <dbReference type="ARBA" id="ARBA00011017"/>
    </source>
</evidence>
<dbReference type="Proteomes" id="UP000070080">
    <property type="component" value="Unassembled WGS sequence"/>
</dbReference>
<dbReference type="GO" id="GO:0006979">
    <property type="term" value="P:response to oxidative stress"/>
    <property type="evidence" value="ECO:0007669"/>
    <property type="project" value="InterPro"/>
</dbReference>
<reference evidence="11" key="1">
    <citation type="submission" date="2016-01" db="EMBL/GenBank/DDBJ databases">
        <authorList>
            <person name="Mitreva M."/>
            <person name="Pepin K.H."/>
            <person name="Mihindukulasuriya K.A."/>
            <person name="Fulton R."/>
            <person name="Fronick C."/>
            <person name="O'Laughlin M."/>
            <person name="Miner T."/>
            <person name="Herter B."/>
            <person name="Rosa B.A."/>
            <person name="Cordes M."/>
            <person name="Tomlinson C."/>
            <person name="Wollam A."/>
            <person name="Palsikar V.B."/>
            <person name="Mardis E.R."/>
            <person name="Wilson R.K."/>
        </authorList>
    </citation>
    <scope>NUCLEOTIDE SEQUENCE [LARGE SCALE GENOMIC DNA]</scope>
    <source>
        <strain evidence="11">KA00274</strain>
    </source>
</reference>
<protein>
    <recommendedName>
        <fullName evidence="8">Peptide methionine sulfoxide reductase MsrA</fullName>
        <shortName evidence="8">Protein-methionine-S-oxide reductase</shortName>
        <ecNumber evidence="8">1.8.4.11</ecNumber>
    </recommendedName>
    <alternativeName>
        <fullName evidence="8">Peptide-methionine (S)-S-oxide reductase</fullName>
        <shortName evidence="8">Peptide Met(O) reductase</shortName>
    </alternativeName>
</protein>
<dbReference type="NCBIfam" id="TIGR00401">
    <property type="entry name" value="msrA"/>
    <property type="match status" value="1"/>
</dbReference>
<dbReference type="HAMAP" id="MF_01401">
    <property type="entry name" value="MsrA"/>
    <property type="match status" value="1"/>
</dbReference>
<comment type="catalytic activity">
    <reaction evidence="6">
        <text>L-methionyl-[protein] + [thioredoxin]-disulfide + H2O = L-methionyl-(R)-S-oxide-[protein] + [thioredoxin]-dithiol</text>
        <dbReference type="Rhea" id="RHEA:24164"/>
        <dbReference type="Rhea" id="RHEA-COMP:10698"/>
        <dbReference type="Rhea" id="RHEA-COMP:10700"/>
        <dbReference type="Rhea" id="RHEA-COMP:12313"/>
        <dbReference type="Rhea" id="RHEA-COMP:12314"/>
        <dbReference type="ChEBI" id="CHEBI:15377"/>
        <dbReference type="ChEBI" id="CHEBI:16044"/>
        <dbReference type="ChEBI" id="CHEBI:29950"/>
        <dbReference type="ChEBI" id="CHEBI:45764"/>
        <dbReference type="ChEBI" id="CHEBI:50058"/>
        <dbReference type="EC" id="1.8.4.12"/>
    </reaction>
</comment>
<dbReference type="Gene3D" id="3.30.1060.10">
    <property type="entry name" value="Peptide methionine sulphoxide reductase MsrA"/>
    <property type="match status" value="1"/>
</dbReference>
<comment type="similarity">
    <text evidence="8">Belongs to the MsrA Met sulfoxide reductase family.</text>
</comment>